<keyword evidence="2 8" id="KW-0645">Protease</keyword>
<reference evidence="9 10" key="1">
    <citation type="submission" date="2017-08" db="EMBL/GenBank/DDBJ databases">
        <title>Complete genome of Colwellia sp. NB097-1, a psychrophile bacterium ioslated from Bering Sea.</title>
        <authorList>
            <person name="Chen X."/>
        </authorList>
    </citation>
    <scope>NUCLEOTIDE SEQUENCE [LARGE SCALE GENOMIC DNA]</scope>
    <source>
        <strain evidence="9 10">NB097-1</strain>
    </source>
</reference>
<dbReference type="SUPFAM" id="SSF143081">
    <property type="entry name" value="BB1717-like"/>
    <property type="match status" value="1"/>
</dbReference>
<dbReference type="Proteomes" id="UP000202259">
    <property type="component" value="Chromosome"/>
</dbReference>
<keyword evidence="3" id="KW-0227">DNA damage</keyword>
<dbReference type="InterPro" id="IPR036590">
    <property type="entry name" value="SRAP-like"/>
</dbReference>
<evidence type="ECO:0000256" key="3">
    <source>
        <dbReference type="ARBA" id="ARBA00022763"/>
    </source>
</evidence>
<accession>A0A222G6A1</accession>
<dbReference type="GO" id="GO:0016829">
    <property type="term" value="F:lyase activity"/>
    <property type="evidence" value="ECO:0007669"/>
    <property type="project" value="UniProtKB-KW"/>
</dbReference>
<dbReference type="GO" id="GO:0106300">
    <property type="term" value="P:protein-DNA covalent cross-linking repair"/>
    <property type="evidence" value="ECO:0007669"/>
    <property type="project" value="InterPro"/>
</dbReference>
<dbReference type="AlphaFoldDB" id="A0A222G6A1"/>
<sequence>MIIFIYRLSSKDQDKSMCGRLSIIDYPLCKIVSETTGVNFNSESNDNLCPSESVSTIVQSHEQLTQVNMQWGIQPSWSKRLLINAQSETVDIKPTFAQAFASHRCLIPCSGWYEWRKEGSKKQKYYFSHAQEQPLYMAGVSYYGVNTQPQVVILTTKPNSLCEQYHHRMPVLILPENINVWLQPTSPSSNLSPLMSAIPEQHLQVITN</sequence>
<dbReference type="Pfam" id="PF02586">
    <property type="entry name" value="SRAP"/>
    <property type="match status" value="1"/>
</dbReference>
<dbReference type="RefSeq" id="WP_081149910.1">
    <property type="nucleotide sequence ID" value="NZ_CP020465.1"/>
</dbReference>
<keyword evidence="10" id="KW-1185">Reference proteome</keyword>
<dbReference type="EC" id="3.4.-.-" evidence="8"/>
<dbReference type="OrthoDB" id="6192129at2"/>
<dbReference type="GO" id="GO:0003697">
    <property type="term" value="F:single-stranded DNA binding"/>
    <property type="evidence" value="ECO:0007669"/>
    <property type="project" value="InterPro"/>
</dbReference>
<keyword evidence="5" id="KW-0190">Covalent protein-DNA linkage</keyword>
<organism evidence="9 10">
    <name type="scientific">Cognaticolwellia beringensis</name>
    <dbReference type="NCBI Taxonomy" id="1967665"/>
    <lineage>
        <taxon>Bacteria</taxon>
        <taxon>Pseudomonadati</taxon>
        <taxon>Pseudomonadota</taxon>
        <taxon>Gammaproteobacteria</taxon>
        <taxon>Alteromonadales</taxon>
        <taxon>Colwelliaceae</taxon>
        <taxon>Cognaticolwellia</taxon>
    </lineage>
</organism>
<evidence type="ECO:0000256" key="1">
    <source>
        <dbReference type="ARBA" id="ARBA00008136"/>
    </source>
</evidence>
<keyword evidence="6" id="KW-0238">DNA-binding</keyword>
<evidence type="ECO:0000256" key="2">
    <source>
        <dbReference type="ARBA" id="ARBA00022670"/>
    </source>
</evidence>
<comment type="similarity">
    <text evidence="1 8">Belongs to the SOS response-associated peptidase family.</text>
</comment>
<dbReference type="Gene3D" id="3.90.1680.10">
    <property type="entry name" value="SOS response associated peptidase-like"/>
    <property type="match status" value="1"/>
</dbReference>
<dbReference type="PANTHER" id="PTHR13604:SF0">
    <property type="entry name" value="ABASIC SITE PROCESSING PROTEIN HMCES"/>
    <property type="match status" value="1"/>
</dbReference>
<evidence type="ECO:0000256" key="8">
    <source>
        <dbReference type="RuleBase" id="RU364100"/>
    </source>
</evidence>
<protein>
    <recommendedName>
        <fullName evidence="8">Abasic site processing protein</fullName>
        <ecNumber evidence="8">3.4.-.-</ecNumber>
    </recommendedName>
</protein>
<proteinExistence type="inferred from homology"/>
<evidence type="ECO:0000313" key="10">
    <source>
        <dbReference type="Proteomes" id="UP000202259"/>
    </source>
</evidence>
<dbReference type="GO" id="GO:0006508">
    <property type="term" value="P:proteolysis"/>
    <property type="evidence" value="ECO:0007669"/>
    <property type="project" value="UniProtKB-KW"/>
</dbReference>
<dbReference type="EMBL" id="CP020465">
    <property type="protein sequence ID" value="ASP47320.1"/>
    <property type="molecule type" value="Genomic_DNA"/>
</dbReference>
<dbReference type="InterPro" id="IPR003738">
    <property type="entry name" value="SRAP"/>
</dbReference>
<name>A0A222G6A1_9GAMM</name>
<evidence type="ECO:0000313" key="9">
    <source>
        <dbReference type="EMBL" id="ASP47320.1"/>
    </source>
</evidence>
<evidence type="ECO:0000256" key="5">
    <source>
        <dbReference type="ARBA" id="ARBA00023124"/>
    </source>
</evidence>
<keyword evidence="4 8" id="KW-0378">Hydrolase</keyword>
<dbReference type="PANTHER" id="PTHR13604">
    <property type="entry name" value="DC12-RELATED"/>
    <property type="match status" value="1"/>
</dbReference>
<dbReference type="GO" id="GO:0008233">
    <property type="term" value="F:peptidase activity"/>
    <property type="evidence" value="ECO:0007669"/>
    <property type="project" value="UniProtKB-KW"/>
</dbReference>
<evidence type="ECO:0000256" key="6">
    <source>
        <dbReference type="ARBA" id="ARBA00023125"/>
    </source>
</evidence>
<dbReference type="KEGG" id="cber:B5D82_05805"/>
<evidence type="ECO:0000256" key="4">
    <source>
        <dbReference type="ARBA" id="ARBA00022801"/>
    </source>
</evidence>
<keyword evidence="7" id="KW-0456">Lyase</keyword>
<evidence type="ECO:0000256" key="7">
    <source>
        <dbReference type="ARBA" id="ARBA00023239"/>
    </source>
</evidence>
<gene>
    <name evidence="9" type="ORF">B5D82_05805</name>
</gene>